<comment type="caution">
    <text evidence="2">The sequence shown here is derived from an EMBL/GenBank/DDBJ whole genome shotgun (WGS) entry which is preliminary data.</text>
</comment>
<dbReference type="Proteomes" id="UP000616837">
    <property type="component" value="Unassembled WGS sequence"/>
</dbReference>
<evidence type="ECO:0000256" key="1">
    <source>
        <dbReference type="SAM" id="MobiDB-lite"/>
    </source>
</evidence>
<dbReference type="EMBL" id="JACSQW010000043">
    <property type="protein sequence ID" value="MBD7895801.1"/>
    <property type="molecule type" value="Genomic_DNA"/>
</dbReference>
<keyword evidence="3" id="KW-1185">Reference proteome</keyword>
<evidence type="ECO:0000313" key="3">
    <source>
        <dbReference type="Proteomes" id="UP000616837"/>
    </source>
</evidence>
<sequence length="142" mass="16092">MTSSCRTLNSAIKNTDQKQPNAGDKVSDLDKLITSVTVALSDSKNNSGYPWTCEQFVFDKNPDTTIQSNQINIEKRQKSKQVGNKNAGYISINQWHFENVTPDVTYYVVLPKNTTLNMENPFTNLPRITDSANYQRREDLAI</sequence>
<proteinExistence type="predicted"/>
<feature type="compositionally biased region" description="Polar residues" evidence="1">
    <location>
        <begin position="1"/>
        <end position="20"/>
    </location>
</feature>
<protein>
    <submittedName>
        <fullName evidence="2">Uncharacterized protein</fullName>
    </submittedName>
</protein>
<organism evidence="2 3">
    <name type="scientific">Limosilactobacillus avistercoris</name>
    <dbReference type="NCBI Taxonomy" id="2762243"/>
    <lineage>
        <taxon>Bacteria</taxon>
        <taxon>Bacillati</taxon>
        <taxon>Bacillota</taxon>
        <taxon>Bacilli</taxon>
        <taxon>Lactobacillales</taxon>
        <taxon>Lactobacillaceae</taxon>
        <taxon>Limosilactobacillus</taxon>
    </lineage>
</organism>
<accession>A0ABR8PEV1</accession>
<evidence type="ECO:0000313" key="2">
    <source>
        <dbReference type="EMBL" id="MBD7895801.1"/>
    </source>
</evidence>
<gene>
    <name evidence="2" type="ORF">H9564_08965</name>
</gene>
<reference evidence="2 3" key="1">
    <citation type="submission" date="2020-08" db="EMBL/GenBank/DDBJ databases">
        <title>A Genomic Blueprint of the Chicken Gut Microbiome.</title>
        <authorList>
            <person name="Gilroy R."/>
            <person name="Ravi A."/>
            <person name="Getino M."/>
            <person name="Pursley I."/>
            <person name="Horton D.L."/>
            <person name="Alikhan N.-F."/>
            <person name="Baker D."/>
            <person name="Gharbi K."/>
            <person name="Hall N."/>
            <person name="Watson M."/>
            <person name="Adriaenssens E.M."/>
            <person name="Foster-Nyarko E."/>
            <person name="Jarju S."/>
            <person name="Secka A."/>
            <person name="Antonio M."/>
            <person name="Oren A."/>
            <person name="Chaudhuri R."/>
            <person name="La Ragione R.M."/>
            <person name="Hildebrand F."/>
            <person name="Pallen M.J."/>
        </authorList>
    </citation>
    <scope>NUCLEOTIDE SEQUENCE [LARGE SCALE GENOMIC DNA]</scope>
    <source>
        <strain evidence="2 3">Sa3CUN2</strain>
    </source>
</reference>
<feature type="region of interest" description="Disordered" evidence="1">
    <location>
        <begin position="1"/>
        <end position="25"/>
    </location>
</feature>
<name>A0ABR8PEV1_9LACO</name>